<dbReference type="InterPro" id="IPR011990">
    <property type="entry name" value="TPR-like_helical_dom_sf"/>
</dbReference>
<dbReference type="PROSITE" id="PS00678">
    <property type="entry name" value="WD_REPEATS_1"/>
    <property type="match status" value="3"/>
</dbReference>
<proteinExistence type="predicted"/>
<organism evidence="6 7">
    <name type="scientific">Streptomyces atratus</name>
    <dbReference type="NCBI Taxonomy" id="1893"/>
    <lineage>
        <taxon>Bacteria</taxon>
        <taxon>Bacillati</taxon>
        <taxon>Actinomycetota</taxon>
        <taxon>Actinomycetes</taxon>
        <taxon>Kitasatosporales</taxon>
        <taxon>Streptomycetaceae</taxon>
        <taxon>Streptomyces</taxon>
    </lineage>
</organism>
<dbReference type="InterPro" id="IPR008271">
    <property type="entry name" value="Ser/Thr_kinase_AS"/>
</dbReference>
<dbReference type="Gene3D" id="2.130.10.10">
    <property type="entry name" value="YVTN repeat-like/Quinoprotein amine dehydrogenase"/>
    <property type="match status" value="6"/>
</dbReference>
<dbReference type="SUPFAM" id="SSF50978">
    <property type="entry name" value="WD40 repeat-like"/>
    <property type="match status" value="1"/>
</dbReference>
<protein>
    <submittedName>
        <fullName evidence="6">Serine/threonine protein kinase</fullName>
    </submittedName>
</protein>
<dbReference type="PRINTS" id="PR00320">
    <property type="entry name" value="GPROTEINBRPT"/>
</dbReference>
<dbReference type="Gene3D" id="1.10.510.10">
    <property type="entry name" value="Transferase(Phosphotransferase) domain 1"/>
    <property type="match status" value="1"/>
</dbReference>
<evidence type="ECO:0000313" key="7">
    <source>
        <dbReference type="Proteomes" id="UP000181909"/>
    </source>
</evidence>
<dbReference type="Proteomes" id="UP000181909">
    <property type="component" value="Unassembled WGS sequence"/>
</dbReference>
<feature type="repeat" description="WD" evidence="3">
    <location>
        <begin position="584"/>
        <end position="625"/>
    </location>
</feature>
<dbReference type="EMBL" id="FPJO01000006">
    <property type="protein sequence ID" value="SFX75491.1"/>
    <property type="molecule type" value="Genomic_DNA"/>
</dbReference>
<dbReference type="Pfam" id="PF00069">
    <property type="entry name" value="Pkinase"/>
    <property type="match status" value="1"/>
</dbReference>
<reference evidence="6 7" key="1">
    <citation type="submission" date="2016-11" db="EMBL/GenBank/DDBJ databases">
        <authorList>
            <person name="Jaros S."/>
            <person name="Januszkiewicz K."/>
            <person name="Wedrychowicz H."/>
        </authorList>
    </citation>
    <scope>NUCLEOTIDE SEQUENCE [LARGE SCALE GENOMIC DNA]</scope>
    <source>
        <strain evidence="6 7">OK807</strain>
    </source>
</reference>
<dbReference type="PROSITE" id="PS50082">
    <property type="entry name" value="WD_REPEATS_2"/>
    <property type="match status" value="6"/>
</dbReference>
<dbReference type="InterPro" id="IPR000719">
    <property type="entry name" value="Prot_kinase_dom"/>
</dbReference>
<evidence type="ECO:0000256" key="4">
    <source>
        <dbReference type="SAM" id="MobiDB-lite"/>
    </source>
</evidence>
<dbReference type="InterPro" id="IPR011009">
    <property type="entry name" value="Kinase-like_dom_sf"/>
</dbReference>
<dbReference type="SUPFAM" id="SSF56112">
    <property type="entry name" value="Protein kinase-like (PK-like)"/>
    <property type="match status" value="1"/>
</dbReference>
<dbReference type="Gene3D" id="3.30.200.20">
    <property type="entry name" value="Phosphorylase Kinase, domain 1"/>
    <property type="match status" value="1"/>
</dbReference>
<evidence type="ECO:0000313" key="6">
    <source>
        <dbReference type="EMBL" id="SFX75491.1"/>
    </source>
</evidence>
<dbReference type="Gene3D" id="1.25.40.10">
    <property type="entry name" value="Tetratricopeptide repeat domain"/>
    <property type="match status" value="1"/>
</dbReference>
<dbReference type="RefSeq" id="WP_072485262.1">
    <property type="nucleotide sequence ID" value="NZ_CP108284.1"/>
</dbReference>
<dbReference type="InterPro" id="IPR050349">
    <property type="entry name" value="WD_LIS1/nudF_dynein_reg"/>
</dbReference>
<feature type="repeat" description="WD" evidence="3">
    <location>
        <begin position="963"/>
        <end position="984"/>
    </location>
</feature>
<feature type="compositionally biased region" description="Basic and acidic residues" evidence="4">
    <location>
        <begin position="404"/>
        <end position="414"/>
    </location>
</feature>
<accession>A0A1K1ZP27</accession>
<name>A0A1K1ZP27_STRAR</name>
<dbReference type="InterPro" id="IPR036322">
    <property type="entry name" value="WD40_repeat_dom_sf"/>
</dbReference>
<feature type="domain" description="Protein kinase" evidence="5">
    <location>
        <begin position="15"/>
        <end position="300"/>
    </location>
</feature>
<dbReference type="GO" id="GO:0004674">
    <property type="term" value="F:protein serine/threonine kinase activity"/>
    <property type="evidence" value="ECO:0007669"/>
    <property type="project" value="UniProtKB-KW"/>
</dbReference>
<dbReference type="SUPFAM" id="SSF50998">
    <property type="entry name" value="Quinoprotein alcohol dehydrogenase-like"/>
    <property type="match status" value="1"/>
</dbReference>
<evidence type="ECO:0000256" key="1">
    <source>
        <dbReference type="ARBA" id="ARBA00022574"/>
    </source>
</evidence>
<dbReference type="CDD" id="cd14014">
    <property type="entry name" value="STKc_PknB_like"/>
    <property type="match status" value="1"/>
</dbReference>
<feature type="region of interest" description="Disordered" evidence="4">
    <location>
        <begin position="404"/>
        <end position="426"/>
    </location>
</feature>
<dbReference type="SMART" id="SM00220">
    <property type="entry name" value="S_TKc"/>
    <property type="match status" value="1"/>
</dbReference>
<dbReference type="SMART" id="SM00320">
    <property type="entry name" value="WD40"/>
    <property type="match status" value="12"/>
</dbReference>
<dbReference type="InterPro" id="IPR001680">
    <property type="entry name" value="WD40_rpt"/>
</dbReference>
<feature type="repeat" description="WD" evidence="3">
    <location>
        <begin position="829"/>
        <end position="863"/>
    </location>
</feature>
<dbReference type="CDD" id="cd00200">
    <property type="entry name" value="WD40"/>
    <property type="match status" value="2"/>
</dbReference>
<dbReference type="InterPro" id="IPR019775">
    <property type="entry name" value="WD40_repeat_CS"/>
</dbReference>
<feature type="repeat" description="WD" evidence="3">
    <location>
        <begin position="1050"/>
        <end position="1081"/>
    </location>
</feature>
<keyword evidence="6" id="KW-0808">Transferase</keyword>
<dbReference type="PROSITE" id="PS00108">
    <property type="entry name" value="PROTEIN_KINASE_ST"/>
    <property type="match status" value="1"/>
</dbReference>
<sequence length="1122" mass="121904">MGGVWRTGQVVDGRYEVVEVHEDGGMGLVYRVRHLAWGTDLAVKSPRPELFRTAADQDRFTAEAEIWVSLGLHPNVCGCHYVRVLDGLPRVFAEYVTGGSLRDWIGDRRLYAGGRTTALGRILDVAVQCARGLQHAHDQGVVHQDVKPANILLDVSANDLVAKVTDFGLARACATAAATDTVPVTAFAHPEASALVSNAGLTPAYASPEQMTGQPLGRRTDVYSFGASVLEMFAGGITWVFGAVAGEALAALREQPTPGLPELPPALAALLERCLRLDPAARPASMAEVAAELTEIHRRLTGTPYRRVLPAPADLRADELNNRGISMLDLGRPAEAGEMFAAALGADPQHLNATYNAGLLAWRRGERTDEDVLVTLDAAASVGADADEARRLLAEVHRERRDQDQADALLHREITSGTGQPSGTRRIPWYDVRQRDGEYDPSFGMWVRPADPSLRIRFTEDGTRAVSVCDGLLRVWNVREGRLLRESAVPIGPHDGIVQLGISADGRFAVTAAFCTVRFWDLEEGRCLRVFDAVFGRHHTGLDRILHWPNSVHLSGDGRVAVVAYHGGVVLVWDFPSGSLRQVIDGHDNHATAAVSNDGRLVLAAGRYDATARLWDVDKGRLVQVLDDCGRSTSAFLSADADLAAVASNGRIRVWELTEGRDRTLDGVGRLPQVSVTGGYVVSTDVDDTVRLWPLAEGRCLRTLRADGARVLAVHLDAESGVLQTAWQDGLLRWWTMTAPYAAPSRLSRPREHGELALRAAEAAGLLNRALRADHPRAALDLLAEARAVPGHEREPRLLAAWRELGQSVVRVGLRAAWAATVYDTGTLVDSLDMSADGRFAASSVRDGTVRVWDLDKGTCRQVAAAQPHHAVGPVGISDDGARVMYRTSKAVTTWSVETGDRTTLLGGPPVLGALAFDCDRRLALIAQHDAIRLWNLETGACERQLPLRQEARAVWLGRDLAVSAGRDGVVRLWDLETGRCRHTLRGHTHWVLSVCLSPDGRQALSSGGYSDRTIRLWDTATGECLRVFGDEPDSPRGVNSVPQVQSKQIRFTPDGRFVVSGGSDTTVRIWDPATGRCLRVLEGHRGAVSALAIAPDARFVLSGDTDGTIRRWEMDWDLETH</sequence>
<dbReference type="InterPro" id="IPR020472">
    <property type="entry name" value="WD40_PAC1"/>
</dbReference>
<dbReference type="PROSITE" id="PS50011">
    <property type="entry name" value="PROTEIN_KINASE_DOM"/>
    <property type="match status" value="1"/>
</dbReference>
<keyword evidence="2" id="KW-0677">Repeat</keyword>
<dbReference type="Pfam" id="PF00400">
    <property type="entry name" value="WD40"/>
    <property type="match status" value="5"/>
</dbReference>
<evidence type="ECO:0000256" key="3">
    <source>
        <dbReference type="PROSITE-ProRule" id="PRU00221"/>
    </source>
</evidence>
<evidence type="ECO:0000256" key="2">
    <source>
        <dbReference type="ARBA" id="ARBA00022737"/>
    </source>
</evidence>
<feature type="repeat" description="WD" evidence="3">
    <location>
        <begin position="985"/>
        <end position="1028"/>
    </location>
</feature>
<keyword evidence="6" id="KW-0418">Kinase</keyword>
<dbReference type="PANTHER" id="PTHR44129">
    <property type="entry name" value="WD REPEAT-CONTAINING PROTEIN POP1"/>
    <property type="match status" value="1"/>
</dbReference>
<dbReference type="GO" id="GO:0005524">
    <property type="term" value="F:ATP binding"/>
    <property type="evidence" value="ECO:0007669"/>
    <property type="project" value="InterPro"/>
</dbReference>
<dbReference type="SUPFAM" id="SSF48452">
    <property type="entry name" value="TPR-like"/>
    <property type="match status" value="1"/>
</dbReference>
<dbReference type="AlphaFoldDB" id="A0A1K1ZP27"/>
<keyword evidence="1 3" id="KW-0853">WD repeat</keyword>
<dbReference type="STRING" id="1893.SAMN02787144_10062"/>
<keyword evidence="6" id="KW-0723">Serine/threonine-protein kinase</keyword>
<dbReference type="PROSITE" id="PS50294">
    <property type="entry name" value="WD_REPEATS_REGION"/>
    <property type="match status" value="3"/>
</dbReference>
<dbReference type="InterPro" id="IPR011047">
    <property type="entry name" value="Quinoprotein_ADH-like_sf"/>
</dbReference>
<gene>
    <name evidence="6" type="ORF">SAMN02787144_10062</name>
</gene>
<feature type="repeat" description="WD" evidence="3">
    <location>
        <begin position="1082"/>
        <end position="1116"/>
    </location>
</feature>
<evidence type="ECO:0000259" key="5">
    <source>
        <dbReference type="PROSITE" id="PS50011"/>
    </source>
</evidence>
<dbReference type="InterPro" id="IPR015943">
    <property type="entry name" value="WD40/YVTN_repeat-like_dom_sf"/>
</dbReference>